<dbReference type="Pfam" id="PF00653">
    <property type="entry name" value="BIR"/>
    <property type="match status" value="1"/>
</dbReference>
<dbReference type="InterPro" id="IPR050784">
    <property type="entry name" value="IAP"/>
</dbReference>
<dbReference type="PROSITE" id="PS50143">
    <property type="entry name" value="BIR_REPEAT_2"/>
    <property type="match status" value="1"/>
</dbReference>
<dbReference type="CDD" id="cd00022">
    <property type="entry name" value="BIR"/>
    <property type="match status" value="1"/>
</dbReference>
<accession>A0A6J1R6J8</accession>
<organism evidence="1 2">
    <name type="scientific">Temnothorax curvispinosus</name>
    <dbReference type="NCBI Taxonomy" id="300111"/>
    <lineage>
        <taxon>Eukaryota</taxon>
        <taxon>Metazoa</taxon>
        <taxon>Ecdysozoa</taxon>
        <taxon>Arthropoda</taxon>
        <taxon>Hexapoda</taxon>
        <taxon>Insecta</taxon>
        <taxon>Pterygota</taxon>
        <taxon>Neoptera</taxon>
        <taxon>Endopterygota</taxon>
        <taxon>Hymenoptera</taxon>
        <taxon>Apocrita</taxon>
        <taxon>Aculeata</taxon>
        <taxon>Formicoidea</taxon>
        <taxon>Formicidae</taxon>
        <taxon>Myrmicinae</taxon>
        <taxon>Temnothorax</taxon>
    </lineage>
</organism>
<dbReference type="GO" id="GO:0005634">
    <property type="term" value="C:nucleus"/>
    <property type="evidence" value="ECO:0007669"/>
    <property type="project" value="TreeGrafter"/>
</dbReference>
<reference evidence="2" key="1">
    <citation type="submission" date="2025-08" db="UniProtKB">
        <authorList>
            <consortium name="RefSeq"/>
        </authorList>
    </citation>
    <scope>IDENTIFICATION</scope>
    <source>
        <tissue evidence="2">Whole body</tissue>
    </source>
</reference>
<dbReference type="SMART" id="SM00238">
    <property type="entry name" value="BIR"/>
    <property type="match status" value="1"/>
</dbReference>
<dbReference type="RefSeq" id="XP_024890659.1">
    <property type="nucleotide sequence ID" value="XM_025034891.1"/>
</dbReference>
<evidence type="ECO:0000313" key="1">
    <source>
        <dbReference type="Proteomes" id="UP000504618"/>
    </source>
</evidence>
<dbReference type="Gene3D" id="1.10.1170.10">
    <property type="entry name" value="Inhibitor Of Apoptosis Protein (2mihbC-IAP-1), Chain A"/>
    <property type="match status" value="1"/>
</dbReference>
<keyword evidence="1" id="KW-1185">Reference proteome</keyword>
<dbReference type="AlphaFoldDB" id="A0A6J1R6J8"/>
<dbReference type="GO" id="GO:0005737">
    <property type="term" value="C:cytoplasm"/>
    <property type="evidence" value="ECO:0007669"/>
    <property type="project" value="TreeGrafter"/>
</dbReference>
<protein>
    <submittedName>
        <fullName evidence="2">E3 ubiquitin-protein ligase XIAP-like isoform X1</fullName>
    </submittedName>
</protein>
<dbReference type="GO" id="GO:0051726">
    <property type="term" value="P:regulation of cell cycle"/>
    <property type="evidence" value="ECO:0007669"/>
    <property type="project" value="TreeGrafter"/>
</dbReference>
<name>A0A6J1R6J8_9HYME</name>
<sequence length="202" mass="23452">MQNVRYYPHLTDGLKQCCKLKRLATAGFYYTGSGDKTLCYYCNGGLRYWEPEDDPWARHAKWFEYCPYLILTKGTEFVSSITGRTYVGADSILLAINKFENIEKFYSEETNTAEVSAVSGEASSEEQFVQGDEPCDKDARSFKICYTREVRIVFMPCGHWRVRSVRKIRRYAAYLVSLLNVLYKRTCHSVFIHVINNPRILL</sequence>
<evidence type="ECO:0000313" key="2">
    <source>
        <dbReference type="RefSeq" id="XP_024890659.1"/>
    </source>
</evidence>
<dbReference type="InterPro" id="IPR001370">
    <property type="entry name" value="BIR_rpt"/>
</dbReference>
<dbReference type="PANTHER" id="PTHR10044:SF139">
    <property type="entry name" value="DEATH-ASSOCIATED INHIBITOR OF APOPTOSIS 2"/>
    <property type="match status" value="1"/>
</dbReference>
<dbReference type="Proteomes" id="UP000504618">
    <property type="component" value="Unplaced"/>
</dbReference>
<dbReference type="SUPFAM" id="SSF57924">
    <property type="entry name" value="Inhibitor of apoptosis (IAP) repeat"/>
    <property type="match status" value="1"/>
</dbReference>
<dbReference type="PANTHER" id="PTHR10044">
    <property type="entry name" value="INHIBITOR OF APOPTOSIS"/>
    <property type="match status" value="1"/>
</dbReference>
<dbReference type="OrthoDB" id="7597441at2759"/>
<proteinExistence type="predicted"/>
<dbReference type="GeneID" id="112466668"/>
<gene>
    <name evidence="2" type="primary">LOC112466668</name>
</gene>